<dbReference type="AlphaFoldDB" id="A0ABD3R3L5"/>
<organism evidence="2 3">
    <name type="scientific">Cyclostephanos tholiformis</name>
    <dbReference type="NCBI Taxonomy" id="382380"/>
    <lineage>
        <taxon>Eukaryota</taxon>
        <taxon>Sar</taxon>
        <taxon>Stramenopiles</taxon>
        <taxon>Ochrophyta</taxon>
        <taxon>Bacillariophyta</taxon>
        <taxon>Coscinodiscophyceae</taxon>
        <taxon>Thalassiosirophycidae</taxon>
        <taxon>Stephanodiscales</taxon>
        <taxon>Stephanodiscaceae</taxon>
        <taxon>Cyclostephanos</taxon>
    </lineage>
</organism>
<accession>A0ABD3R3L5</accession>
<protein>
    <submittedName>
        <fullName evidence="2">Uncharacterized protein</fullName>
    </submittedName>
</protein>
<keyword evidence="3" id="KW-1185">Reference proteome</keyword>
<dbReference type="EMBL" id="JALLPB020000718">
    <property type="protein sequence ID" value="KAL3806857.1"/>
    <property type="molecule type" value="Genomic_DNA"/>
</dbReference>
<gene>
    <name evidence="2" type="ORF">ACHAXA_003876</name>
</gene>
<evidence type="ECO:0000313" key="3">
    <source>
        <dbReference type="Proteomes" id="UP001530377"/>
    </source>
</evidence>
<feature type="region of interest" description="Disordered" evidence="1">
    <location>
        <begin position="162"/>
        <end position="182"/>
    </location>
</feature>
<evidence type="ECO:0000256" key="1">
    <source>
        <dbReference type="SAM" id="MobiDB-lite"/>
    </source>
</evidence>
<evidence type="ECO:0000313" key="2">
    <source>
        <dbReference type="EMBL" id="KAL3806857.1"/>
    </source>
</evidence>
<sequence>MSPGRYSSGPANTSMLTLRRRRIDLSFEGRSIASQCRGGCLFRLGLLRLRRFHVRAPNLRLGYLPLFLPMSPFVFWRLRGFLTYAAFVALLLPSSRPTLRSAWVRLQRAMGAGPSTIVFSMTVSEDDVAQSLALRFGLRMVLRSLVENSVVGAAAALMDDARSAGGKKRRGRGGDRGYGLPLLPRGRADASDALALYPRDYSQQQQQRQGLSSALLSATTFELTKVSFNDGRIILQAEATMPNEEDVAPGMKRRLPFTIRARLEPASSANVRGGLMRQDYHALGFANPDCRLNTNPLTAGTLLGRLIPDVLWIPFGTGVAIPFGRNCRIHRAEIAPDKDCDDHEVFRIDGSLMALATTEDDAWQ</sequence>
<reference evidence="2 3" key="1">
    <citation type="submission" date="2024-10" db="EMBL/GenBank/DDBJ databases">
        <title>Updated reference genomes for cyclostephanoid diatoms.</title>
        <authorList>
            <person name="Roberts W.R."/>
            <person name="Alverson A.J."/>
        </authorList>
    </citation>
    <scope>NUCLEOTIDE SEQUENCE [LARGE SCALE GENOMIC DNA]</scope>
    <source>
        <strain evidence="2 3">AJA228-03</strain>
    </source>
</reference>
<comment type="caution">
    <text evidence="2">The sequence shown here is derived from an EMBL/GenBank/DDBJ whole genome shotgun (WGS) entry which is preliminary data.</text>
</comment>
<dbReference type="Proteomes" id="UP001530377">
    <property type="component" value="Unassembled WGS sequence"/>
</dbReference>
<proteinExistence type="predicted"/>
<name>A0ABD3R3L5_9STRA</name>